<comment type="caution">
    <text evidence="2">The sequence shown here is derived from an EMBL/GenBank/DDBJ whole genome shotgun (WGS) entry which is preliminary data.</text>
</comment>
<evidence type="ECO:0000313" key="2">
    <source>
        <dbReference type="EMBL" id="KAJ6225140.1"/>
    </source>
</evidence>
<dbReference type="OMA" id="IGERESM"/>
<keyword evidence="3" id="KW-1185">Reference proteome</keyword>
<dbReference type="AlphaFoldDB" id="A0A9Q0MJX1"/>
<gene>
    <name evidence="2" type="ORF">RDWZM_003685</name>
</gene>
<feature type="transmembrane region" description="Helical" evidence="1">
    <location>
        <begin position="6"/>
        <end position="26"/>
    </location>
</feature>
<keyword evidence="1" id="KW-0812">Transmembrane</keyword>
<dbReference type="EMBL" id="JAPWDV010000001">
    <property type="protein sequence ID" value="KAJ6225140.1"/>
    <property type="molecule type" value="Genomic_DNA"/>
</dbReference>
<evidence type="ECO:0000256" key="1">
    <source>
        <dbReference type="SAM" id="Phobius"/>
    </source>
</evidence>
<proteinExistence type="predicted"/>
<reference evidence="2" key="1">
    <citation type="submission" date="2022-12" db="EMBL/GenBank/DDBJ databases">
        <title>Genome assemblies of Blomia tropicalis.</title>
        <authorList>
            <person name="Cui Y."/>
        </authorList>
    </citation>
    <scope>NUCLEOTIDE SEQUENCE</scope>
    <source>
        <tissue evidence="2">Adult mites</tissue>
    </source>
</reference>
<evidence type="ECO:0000313" key="3">
    <source>
        <dbReference type="Proteomes" id="UP001142055"/>
    </source>
</evidence>
<keyword evidence="1" id="KW-0472">Membrane</keyword>
<accession>A0A9Q0MJX1</accession>
<organism evidence="2 3">
    <name type="scientific">Blomia tropicalis</name>
    <name type="common">Mite</name>
    <dbReference type="NCBI Taxonomy" id="40697"/>
    <lineage>
        <taxon>Eukaryota</taxon>
        <taxon>Metazoa</taxon>
        <taxon>Ecdysozoa</taxon>
        <taxon>Arthropoda</taxon>
        <taxon>Chelicerata</taxon>
        <taxon>Arachnida</taxon>
        <taxon>Acari</taxon>
        <taxon>Acariformes</taxon>
        <taxon>Sarcoptiformes</taxon>
        <taxon>Astigmata</taxon>
        <taxon>Glycyphagoidea</taxon>
        <taxon>Echimyopodidae</taxon>
        <taxon>Blomia</taxon>
    </lineage>
</organism>
<protein>
    <submittedName>
        <fullName evidence="2">Uncharacterized protein</fullName>
    </submittedName>
</protein>
<name>A0A9Q0MJX1_BLOTA</name>
<dbReference type="Proteomes" id="UP001142055">
    <property type="component" value="Chromosome 1"/>
</dbReference>
<keyword evidence="1" id="KW-1133">Transmembrane helix</keyword>
<sequence>MENKIGITIFIISSVLIVSTWAVPFLDRFENFSELYKPVRENVCGGKSTKPQLDSIVDCIEQFRQSFNIPQEKVNEMKPIVEACFPEGEKDVNIELDKEHREIVYLMCSNNFAECVHKQKPKYQPPGQTETQPKPDVAEKIEAFIKCQRKSLNID</sequence>